<gene>
    <name evidence="1" type="ORF">DXG03_003934</name>
</gene>
<evidence type="ECO:0000313" key="2">
    <source>
        <dbReference type="Proteomes" id="UP000775547"/>
    </source>
</evidence>
<name>A0A9P7G354_9AGAR</name>
<evidence type="ECO:0000313" key="1">
    <source>
        <dbReference type="EMBL" id="KAG5641945.1"/>
    </source>
</evidence>
<reference evidence="1" key="2">
    <citation type="submission" date="2021-10" db="EMBL/GenBank/DDBJ databases">
        <title>Phylogenomics reveals ancestral predisposition of the termite-cultivated fungus Termitomyces towards a domesticated lifestyle.</title>
        <authorList>
            <person name="Auxier B."/>
            <person name="Grum-Grzhimaylo A."/>
            <person name="Cardenas M.E."/>
            <person name="Lodge J.D."/>
            <person name="Laessoe T."/>
            <person name="Pedersen O."/>
            <person name="Smith M.E."/>
            <person name="Kuyper T.W."/>
            <person name="Franco-Molano E.A."/>
            <person name="Baroni T.J."/>
            <person name="Aanen D.K."/>
        </authorList>
    </citation>
    <scope>NUCLEOTIDE SEQUENCE</scope>
    <source>
        <strain evidence="1">AP01</strain>
        <tissue evidence="1">Mycelium</tissue>
    </source>
</reference>
<accession>A0A9P7G354</accession>
<dbReference type="EMBL" id="JABCKV010000231">
    <property type="protein sequence ID" value="KAG5641945.1"/>
    <property type="molecule type" value="Genomic_DNA"/>
</dbReference>
<dbReference type="Proteomes" id="UP000775547">
    <property type="component" value="Unassembled WGS sequence"/>
</dbReference>
<organism evidence="1 2">
    <name type="scientific">Asterophora parasitica</name>
    <dbReference type="NCBI Taxonomy" id="117018"/>
    <lineage>
        <taxon>Eukaryota</taxon>
        <taxon>Fungi</taxon>
        <taxon>Dikarya</taxon>
        <taxon>Basidiomycota</taxon>
        <taxon>Agaricomycotina</taxon>
        <taxon>Agaricomycetes</taxon>
        <taxon>Agaricomycetidae</taxon>
        <taxon>Agaricales</taxon>
        <taxon>Tricholomatineae</taxon>
        <taxon>Lyophyllaceae</taxon>
        <taxon>Asterophora</taxon>
    </lineage>
</organism>
<dbReference type="AlphaFoldDB" id="A0A9P7G354"/>
<protein>
    <submittedName>
        <fullName evidence="1">Uncharacterized protein</fullName>
    </submittedName>
</protein>
<proteinExistence type="predicted"/>
<keyword evidence="2" id="KW-1185">Reference proteome</keyword>
<reference evidence="1" key="1">
    <citation type="submission" date="2020-07" db="EMBL/GenBank/DDBJ databases">
        <authorList>
            <person name="Nieuwenhuis M."/>
            <person name="Van De Peppel L.J.J."/>
        </authorList>
    </citation>
    <scope>NUCLEOTIDE SEQUENCE</scope>
    <source>
        <strain evidence="1">AP01</strain>
        <tissue evidence="1">Mycelium</tissue>
    </source>
</reference>
<dbReference type="OrthoDB" id="3265815at2759"/>
<sequence>MMCDFPQESFPISEPTVVDAILHIVYAKPCHAGTYTFPEFVSAIDQMHLYEISPKDHLIPPNPSFSYILSFAPLFPLDLYALAASHDLFELAIATLPHLLSFPLAMIDDITAMRIGGVYLKRLMSLHLSRHTSLKEILFPAPHPHAPTRKCSFDNQKRLQRAWTLAAAYLSWNMQPDLSITSIQTTLSSLEEQVDCEECREELKTRIKDVIERWASVPTVKLSIHHHMESGVNKYVRGLVESDI</sequence>
<comment type="caution">
    <text evidence="1">The sequence shown here is derived from an EMBL/GenBank/DDBJ whole genome shotgun (WGS) entry which is preliminary data.</text>
</comment>